<dbReference type="GO" id="GO:0008270">
    <property type="term" value="F:zinc ion binding"/>
    <property type="evidence" value="ECO:0007669"/>
    <property type="project" value="UniProtKB-KW"/>
</dbReference>
<dbReference type="InterPro" id="IPR019787">
    <property type="entry name" value="Znf_PHD-finger"/>
</dbReference>
<dbReference type="PROSITE" id="PS01359">
    <property type="entry name" value="ZF_PHD_1"/>
    <property type="match status" value="1"/>
</dbReference>
<feature type="domain" description="Reverse transcriptase" evidence="8">
    <location>
        <begin position="711"/>
        <end position="976"/>
    </location>
</feature>
<dbReference type="PANTHER" id="PTHR33395">
    <property type="entry name" value="TRANSCRIPTASE, PUTATIVE-RELATED-RELATED"/>
    <property type="match status" value="1"/>
</dbReference>
<evidence type="ECO:0000259" key="7">
    <source>
        <dbReference type="PROSITE" id="PS50016"/>
    </source>
</evidence>
<evidence type="ECO:0000256" key="2">
    <source>
        <dbReference type="ARBA" id="ARBA00022771"/>
    </source>
</evidence>
<dbReference type="InterPro" id="IPR000477">
    <property type="entry name" value="RT_dom"/>
</dbReference>
<dbReference type="Gene3D" id="3.60.10.10">
    <property type="entry name" value="Endonuclease/exonuclease/phosphatase"/>
    <property type="match status" value="1"/>
</dbReference>
<dbReference type="Pfam" id="PF00628">
    <property type="entry name" value="PHD"/>
    <property type="match status" value="1"/>
</dbReference>
<dbReference type="InterPro" id="IPR013083">
    <property type="entry name" value="Znf_RING/FYVE/PHD"/>
</dbReference>
<evidence type="ECO:0000256" key="3">
    <source>
        <dbReference type="ARBA" id="ARBA00022833"/>
    </source>
</evidence>
<dbReference type="Proteomes" id="UP001519460">
    <property type="component" value="Unassembled WGS sequence"/>
</dbReference>
<evidence type="ECO:0000259" key="8">
    <source>
        <dbReference type="PROSITE" id="PS50878"/>
    </source>
</evidence>
<dbReference type="InterPro" id="IPR019786">
    <property type="entry name" value="Zinc_finger_PHD-type_CS"/>
</dbReference>
<keyword evidence="6" id="KW-0732">Signal</keyword>
<dbReference type="SUPFAM" id="SSF57903">
    <property type="entry name" value="FYVE/PHD zinc finger"/>
    <property type="match status" value="1"/>
</dbReference>
<feature type="compositionally biased region" description="Low complexity" evidence="5">
    <location>
        <begin position="188"/>
        <end position="203"/>
    </location>
</feature>
<reference evidence="9 10" key="1">
    <citation type="journal article" date="2023" name="Sci. Data">
        <title>Genome assembly of the Korean intertidal mud-creeper Batillaria attramentaria.</title>
        <authorList>
            <person name="Patra A.K."/>
            <person name="Ho P.T."/>
            <person name="Jun S."/>
            <person name="Lee S.J."/>
            <person name="Kim Y."/>
            <person name="Won Y.J."/>
        </authorList>
    </citation>
    <scope>NUCLEOTIDE SEQUENCE [LARGE SCALE GENOMIC DNA]</scope>
    <source>
        <strain evidence="9">Wonlab-2016</strain>
    </source>
</reference>
<evidence type="ECO:0008006" key="11">
    <source>
        <dbReference type="Google" id="ProtNLM"/>
    </source>
</evidence>
<sequence>MRSLLLLAPIFFTSLLQRLLPAAQTIRWSLLPHQPSLTAPFLNYRLTDVVFSYYRRHTTTLLKHNLQNPALALVSILLSGDVHCNPGPDATICPCGFCDQPVTWDCKGICCDSCDIWFHHSCVDVGSAEYDAISRPSVAWVCPRCDSINCDSFTFRSYEVDCSNYYSPLQNLSSIASISDPFSPQRASSPKTSSHSSSTASSSLPPPPRHNTTLENRSATSSVFDLPKKTNLRVLNINCQSVAAKKQELATALQYTKPDIVCGTESWLRGIKPGKTPSPDHIKSSEVFPDYYEVHRNDRTTLGGGVFILTHKSLTAVEEPEYVTDCELEWVKVKLKNHRDLHIGAFYMPERRQQDLNELHRSLTKLTENGKKQRDVIIAGDFNCPDINWTTHTSHSYGKDNDVQQSLIDITSSFLLTQTHHSPTRGPNTLDLVFTSNPTLVKSSVSIPGVSDHNIVVTDFDTKPHVNRQKPRKCYKFGKADWEQMKSDLDNTAQIIAGEHKEGKDAESLWTTFKTSLFNSINKNIPSFMLKQSSTLPWITTPIKRLLKRKKRLFQRARSTNNWSPYRQFQKHCRRELRRAEWRYINGTIQEGLDRNDSKPFWRFIKARKQDNTGVAPLKENGHLHSDSQSKADILLKQFKSVFTKDSTQPLPCPTPVSSAIPPLTITTPGVTKLLKLLQPNKASGPDNIPNIVLKTLAENIAPILQLIFQTSIDSGRLPKDWLTANVSCAFKKGDRHLASNYRPISLTSVPCKLLEHIICRHIMTHLQSNNILTNLNHGFRSGFSTETQLLTTTNDLLTSFDQDTQVDMAILDFSKAFDTVPHDRLLHKLANYGITGPIHNWLRCFLTERSMQVVVEGTSSESTTVDSGVPQGTVLGPLLFLCHINDLPEAVKSQVRLFADDCLIYREIRTFNDHYTLQADLKSLEAWAEKWGMRFNASKCYIMSLARQPASHFMYSLNDTILQNVRSNPYLGILFSNDMKWSNHICNMTKKANSTLGFLRRNLRHCPTPCKKNAYLALVRPLLEYGAIIWDPYLKQDADKMERIQRNAVRFISRDYRSTTPGFVTGLLKKYKLHTLQERREQLRLTFFFKVVEGLVPAIPPDKFLIPQKPGRRIRPRTYQSTSHTNNPVENYIRNNDRCFAVPRCNTEQYKQSFFPRTIIAWNRLDDTVVHSDSVECFKSALAAASSR</sequence>
<dbReference type="InterPro" id="IPR001965">
    <property type="entry name" value="Znf_PHD"/>
</dbReference>
<feature type="compositionally biased region" description="Polar residues" evidence="5">
    <location>
        <begin position="210"/>
        <end position="222"/>
    </location>
</feature>
<organism evidence="9 10">
    <name type="scientific">Batillaria attramentaria</name>
    <dbReference type="NCBI Taxonomy" id="370345"/>
    <lineage>
        <taxon>Eukaryota</taxon>
        <taxon>Metazoa</taxon>
        <taxon>Spiralia</taxon>
        <taxon>Lophotrochozoa</taxon>
        <taxon>Mollusca</taxon>
        <taxon>Gastropoda</taxon>
        <taxon>Caenogastropoda</taxon>
        <taxon>Sorbeoconcha</taxon>
        <taxon>Cerithioidea</taxon>
        <taxon>Batillariidae</taxon>
        <taxon>Batillaria</taxon>
    </lineage>
</organism>
<feature type="chain" id="PRO_5044827442" description="Reverse transcriptase domain-containing protein" evidence="6">
    <location>
        <begin position="23"/>
        <end position="1189"/>
    </location>
</feature>
<gene>
    <name evidence="9" type="ORF">BaRGS_00028074</name>
</gene>
<dbReference type="AlphaFoldDB" id="A0ABD0K1E2"/>
<keyword evidence="1" id="KW-0479">Metal-binding</keyword>
<proteinExistence type="predicted"/>
<feature type="signal peptide" evidence="6">
    <location>
        <begin position="1"/>
        <end position="22"/>
    </location>
</feature>
<evidence type="ECO:0000256" key="4">
    <source>
        <dbReference type="PROSITE-ProRule" id="PRU00146"/>
    </source>
</evidence>
<dbReference type="InterPro" id="IPR043502">
    <property type="entry name" value="DNA/RNA_pol_sf"/>
</dbReference>
<name>A0ABD0K1E2_9CAEN</name>
<evidence type="ECO:0000313" key="9">
    <source>
        <dbReference type="EMBL" id="KAK7480706.1"/>
    </source>
</evidence>
<evidence type="ECO:0000256" key="5">
    <source>
        <dbReference type="SAM" id="MobiDB-lite"/>
    </source>
</evidence>
<feature type="domain" description="PHD-type" evidence="7">
    <location>
        <begin position="92"/>
        <end position="148"/>
    </location>
</feature>
<comment type="caution">
    <text evidence="9">The sequence shown here is derived from an EMBL/GenBank/DDBJ whole genome shotgun (WGS) entry which is preliminary data.</text>
</comment>
<dbReference type="SMART" id="SM00249">
    <property type="entry name" value="PHD"/>
    <property type="match status" value="1"/>
</dbReference>
<protein>
    <recommendedName>
        <fullName evidence="11">Reverse transcriptase domain-containing protein</fullName>
    </recommendedName>
</protein>
<dbReference type="EMBL" id="JACVVK020000276">
    <property type="protein sequence ID" value="KAK7480706.1"/>
    <property type="molecule type" value="Genomic_DNA"/>
</dbReference>
<dbReference type="PROSITE" id="PS50878">
    <property type="entry name" value="RT_POL"/>
    <property type="match status" value="1"/>
</dbReference>
<dbReference type="SUPFAM" id="SSF56219">
    <property type="entry name" value="DNase I-like"/>
    <property type="match status" value="1"/>
</dbReference>
<dbReference type="PROSITE" id="PS50016">
    <property type="entry name" value="ZF_PHD_2"/>
    <property type="match status" value="1"/>
</dbReference>
<dbReference type="Gene3D" id="3.30.40.10">
    <property type="entry name" value="Zinc/RING finger domain, C3HC4 (zinc finger)"/>
    <property type="match status" value="1"/>
</dbReference>
<accession>A0ABD0K1E2</accession>
<keyword evidence="2 4" id="KW-0863">Zinc-finger</keyword>
<feature type="region of interest" description="Disordered" evidence="5">
    <location>
        <begin position="182"/>
        <end position="222"/>
    </location>
</feature>
<dbReference type="Pfam" id="PF14529">
    <property type="entry name" value="Exo_endo_phos_2"/>
    <property type="match status" value="1"/>
</dbReference>
<evidence type="ECO:0000313" key="10">
    <source>
        <dbReference type="Proteomes" id="UP001519460"/>
    </source>
</evidence>
<dbReference type="PANTHER" id="PTHR33395:SF22">
    <property type="entry name" value="REVERSE TRANSCRIPTASE DOMAIN-CONTAINING PROTEIN"/>
    <property type="match status" value="1"/>
</dbReference>
<dbReference type="InterPro" id="IPR036691">
    <property type="entry name" value="Endo/exonu/phosph_ase_sf"/>
</dbReference>
<dbReference type="InterPro" id="IPR005135">
    <property type="entry name" value="Endo/exonuclease/phosphatase"/>
</dbReference>
<dbReference type="Pfam" id="PF00078">
    <property type="entry name" value="RVT_1"/>
    <property type="match status" value="1"/>
</dbReference>
<keyword evidence="10" id="KW-1185">Reference proteome</keyword>
<evidence type="ECO:0000256" key="1">
    <source>
        <dbReference type="ARBA" id="ARBA00022723"/>
    </source>
</evidence>
<keyword evidence="3" id="KW-0862">Zinc</keyword>
<dbReference type="CDD" id="cd01650">
    <property type="entry name" value="RT_nLTR_like"/>
    <property type="match status" value="1"/>
</dbReference>
<dbReference type="InterPro" id="IPR011011">
    <property type="entry name" value="Znf_FYVE_PHD"/>
</dbReference>
<dbReference type="SUPFAM" id="SSF56672">
    <property type="entry name" value="DNA/RNA polymerases"/>
    <property type="match status" value="1"/>
</dbReference>
<evidence type="ECO:0000256" key="6">
    <source>
        <dbReference type="SAM" id="SignalP"/>
    </source>
</evidence>